<comment type="caution">
    <text evidence="1">The sequence shown here is derived from an EMBL/GenBank/DDBJ whole genome shotgun (WGS) entry which is preliminary data.</text>
</comment>
<accession>A0ABP3RPW4</accession>
<dbReference type="EMBL" id="BAAADE010000009">
    <property type="protein sequence ID" value="GAA0611930.1"/>
    <property type="molecule type" value="Genomic_DNA"/>
</dbReference>
<reference evidence="2" key="1">
    <citation type="journal article" date="2019" name="Int. J. Syst. Evol. Microbiol.">
        <title>The Global Catalogue of Microorganisms (GCM) 10K type strain sequencing project: providing services to taxonomists for standard genome sequencing and annotation.</title>
        <authorList>
            <consortium name="The Broad Institute Genomics Platform"/>
            <consortium name="The Broad Institute Genome Sequencing Center for Infectious Disease"/>
            <person name="Wu L."/>
            <person name="Ma J."/>
        </authorList>
    </citation>
    <scope>NUCLEOTIDE SEQUENCE [LARGE SCALE GENOMIC DNA]</scope>
    <source>
        <strain evidence="2">JCM 15115</strain>
    </source>
</reference>
<gene>
    <name evidence="1" type="ORF">GCM10008943_29270</name>
</gene>
<dbReference type="Proteomes" id="UP001424441">
    <property type="component" value="Unassembled WGS sequence"/>
</dbReference>
<protein>
    <submittedName>
        <fullName evidence="1">Uncharacterized protein</fullName>
    </submittedName>
</protein>
<name>A0ABP3RPW4_9HYPH</name>
<sequence>MEIIAQVDHVFELVSKLISMPEDLDPVSGALYETVLERR</sequence>
<evidence type="ECO:0000313" key="1">
    <source>
        <dbReference type="EMBL" id="GAA0611930.1"/>
    </source>
</evidence>
<evidence type="ECO:0000313" key="2">
    <source>
        <dbReference type="Proteomes" id="UP001424441"/>
    </source>
</evidence>
<organism evidence="1 2">
    <name type="scientific">Paenochrobactrum glaciei</name>
    <dbReference type="NCBI Taxonomy" id="486407"/>
    <lineage>
        <taxon>Bacteria</taxon>
        <taxon>Pseudomonadati</taxon>
        <taxon>Pseudomonadota</taxon>
        <taxon>Alphaproteobacteria</taxon>
        <taxon>Hyphomicrobiales</taxon>
        <taxon>Brucellaceae</taxon>
        <taxon>Paenochrobactrum</taxon>
    </lineage>
</organism>
<keyword evidence="2" id="KW-1185">Reference proteome</keyword>
<proteinExistence type="predicted"/>